<evidence type="ECO:0000256" key="4">
    <source>
        <dbReference type="ARBA" id="ARBA00022723"/>
    </source>
</evidence>
<keyword evidence="7" id="KW-0833">Ubl conjugation pathway</keyword>
<evidence type="ECO:0000259" key="11">
    <source>
        <dbReference type="PROSITE" id="PS51873"/>
    </source>
</evidence>
<accession>A0A078AUW3</accession>
<keyword evidence="8" id="KW-0862">Zinc</keyword>
<evidence type="ECO:0000313" key="12">
    <source>
        <dbReference type="EMBL" id="CDW84658.1"/>
    </source>
</evidence>
<comment type="catalytic activity">
    <reaction evidence="1">
        <text>[E2 ubiquitin-conjugating enzyme]-S-ubiquitinyl-L-cysteine + [acceptor protein]-L-lysine = [E2 ubiquitin-conjugating enzyme]-L-cysteine + [acceptor protein]-N(6)-ubiquitinyl-L-lysine.</text>
        <dbReference type="EC" id="2.3.2.31"/>
    </reaction>
</comment>
<keyword evidence="6" id="KW-0863">Zinc-finger</keyword>
<proteinExistence type="predicted"/>
<evidence type="ECO:0000256" key="5">
    <source>
        <dbReference type="ARBA" id="ARBA00022737"/>
    </source>
</evidence>
<reference evidence="12 13" key="1">
    <citation type="submission" date="2014-06" db="EMBL/GenBank/DDBJ databases">
        <authorList>
            <person name="Swart Estienne"/>
        </authorList>
    </citation>
    <scope>NUCLEOTIDE SEQUENCE [LARGE SCALE GENOMIC DNA]</scope>
    <source>
        <strain evidence="12 13">130c</strain>
    </source>
</reference>
<feature type="region of interest" description="Disordered" evidence="9">
    <location>
        <begin position="26"/>
        <end position="65"/>
    </location>
</feature>
<dbReference type="CDD" id="cd20335">
    <property type="entry name" value="BRcat_RBR"/>
    <property type="match status" value="1"/>
</dbReference>
<feature type="domain" description="RING-type" evidence="11">
    <location>
        <begin position="48"/>
        <end position="258"/>
    </location>
</feature>
<keyword evidence="13" id="KW-1185">Reference proteome</keyword>
<dbReference type="InParanoid" id="A0A078AUW3"/>
<keyword evidence="3" id="KW-0808">Transferase</keyword>
<dbReference type="SUPFAM" id="SSF57850">
    <property type="entry name" value="RING/U-box"/>
    <property type="match status" value="2"/>
</dbReference>
<evidence type="ECO:0000313" key="13">
    <source>
        <dbReference type="Proteomes" id="UP000039865"/>
    </source>
</evidence>
<keyword evidence="10" id="KW-0812">Transmembrane</keyword>
<dbReference type="PROSITE" id="PS51873">
    <property type="entry name" value="TRIAD"/>
    <property type="match status" value="1"/>
</dbReference>
<dbReference type="GO" id="GO:0016567">
    <property type="term" value="P:protein ubiquitination"/>
    <property type="evidence" value="ECO:0007669"/>
    <property type="project" value="InterPro"/>
</dbReference>
<dbReference type="PANTHER" id="PTHR11685">
    <property type="entry name" value="RBR FAMILY RING FINGER AND IBR DOMAIN-CONTAINING"/>
    <property type="match status" value="1"/>
</dbReference>
<keyword evidence="10" id="KW-1133">Transmembrane helix</keyword>
<feature type="compositionally biased region" description="Polar residues" evidence="9">
    <location>
        <begin position="35"/>
        <end position="46"/>
    </location>
</feature>
<dbReference type="CDD" id="cd20336">
    <property type="entry name" value="Rcat_RBR"/>
    <property type="match status" value="1"/>
</dbReference>
<dbReference type="EC" id="2.3.2.31" evidence="2"/>
<feature type="compositionally biased region" description="Low complexity" evidence="9">
    <location>
        <begin position="53"/>
        <end position="62"/>
    </location>
</feature>
<keyword evidence="4" id="KW-0479">Metal-binding</keyword>
<dbReference type="EMBL" id="CCKQ01013038">
    <property type="protein sequence ID" value="CDW84658.1"/>
    <property type="molecule type" value="Genomic_DNA"/>
</dbReference>
<evidence type="ECO:0000256" key="6">
    <source>
        <dbReference type="ARBA" id="ARBA00022771"/>
    </source>
</evidence>
<feature type="transmembrane region" description="Helical" evidence="10">
    <location>
        <begin position="310"/>
        <end position="331"/>
    </location>
</feature>
<protein>
    <recommendedName>
        <fullName evidence="2">RBR-type E3 ubiquitin transferase</fullName>
        <ecNumber evidence="2">2.3.2.31</ecNumber>
    </recommendedName>
</protein>
<evidence type="ECO:0000256" key="10">
    <source>
        <dbReference type="SAM" id="Phobius"/>
    </source>
</evidence>
<dbReference type="AlphaFoldDB" id="A0A078AUW3"/>
<keyword evidence="5" id="KW-0677">Repeat</keyword>
<organism evidence="12 13">
    <name type="scientific">Stylonychia lemnae</name>
    <name type="common">Ciliate</name>
    <dbReference type="NCBI Taxonomy" id="5949"/>
    <lineage>
        <taxon>Eukaryota</taxon>
        <taxon>Sar</taxon>
        <taxon>Alveolata</taxon>
        <taxon>Ciliophora</taxon>
        <taxon>Intramacronucleata</taxon>
        <taxon>Spirotrichea</taxon>
        <taxon>Stichotrichia</taxon>
        <taxon>Sporadotrichida</taxon>
        <taxon>Oxytrichidae</taxon>
        <taxon>Stylonychinae</taxon>
        <taxon>Stylonychia</taxon>
    </lineage>
</organism>
<evidence type="ECO:0000256" key="2">
    <source>
        <dbReference type="ARBA" id="ARBA00012251"/>
    </source>
</evidence>
<evidence type="ECO:0000256" key="3">
    <source>
        <dbReference type="ARBA" id="ARBA00022679"/>
    </source>
</evidence>
<name>A0A078AUW3_STYLE</name>
<dbReference type="Pfam" id="PF01485">
    <property type="entry name" value="IBR"/>
    <property type="match status" value="2"/>
</dbReference>
<dbReference type="InterPro" id="IPR031127">
    <property type="entry name" value="E3_UB_ligase_RBR"/>
</dbReference>
<dbReference type="InterPro" id="IPR044066">
    <property type="entry name" value="TRIAD_supradom"/>
</dbReference>
<keyword evidence="10" id="KW-0472">Membrane</keyword>
<evidence type="ECO:0000256" key="8">
    <source>
        <dbReference type="ARBA" id="ARBA00022833"/>
    </source>
</evidence>
<evidence type="ECO:0000256" key="9">
    <source>
        <dbReference type="SAM" id="MobiDB-lite"/>
    </source>
</evidence>
<dbReference type="SMART" id="SM00647">
    <property type="entry name" value="IBR"/>
    <property type="match status" value="1"/>
</dbReference>
<dbReference type="Proteomes" id="UP000039865">
    <property type="component" value="Unassembled WGS sequence"/>
</dbReference>
<evidence type="ECO:0000256" key="1">
    <source>
        <dbReference type="ARBA" id="ARBA00001798"/>
    </source>
</evidence>
<sequence length="385" mass="44293">MINDQNKLKKSVRENLLSNDDLSYYSQSDYSEENTQPVIRNEAGSNTKKESSEFNSESQENQGPNSGEIECRVILLSLEKNQIDQFICPIQGCLKKISGEVEVKIVFQSDDFEIRCLYEDLEYKNSLKKQPLLRFCPKQNCGGFGMAQNFNEKFVKCQDCDNQICFECREDWHGDFTSCESAMNKKLNGIPSDNLNVSYCPKCKTKVENLKKKDQDNLKDLFHITCYFCKFEWCWNCRGTYAYDHYLPINPFGCGLRLFAKKHKWYIQTLINFGWLLVILLLLPLWLIIQIPIALTAYCFEGPFELLGKYFCKNPLACVLGLIVVVILFTIGMAINLIAIPLFLTVGIPLLIGFMIHQRAKVHKKSNKLLEGLLSGNMYLGVYKQ</sequence>
<dbReference type="GO" id="GO:0061630">
    <property type="term" value="F:ubiquitin protein ligase activity"/>
    <property type="evidence" value="ECO:0007669"/>
    <property type="project" value="UniProtKB-EC"/>
</dbReference>
<evidence type="ECO:0000256" key="7">
    <source>
        <dbReference type="ARBA" id="ARBA00022786"/>
    </source>
</evidence>
<dbReference type="InterPro" id="IPR002867">
    <property type="entry name" value="IBR_dom"/>
</dbReference>
<feature type="transmembrane region" description="Helical" evidence="10">
    <location>
        <begin position="337"/>
        <end position="356"/>
    </location>
</feature>
<gene>
    <name evidence="12" type="primary">Contig10342.g11033</name>
    <name evidence="12" type="ORF">STYLEM_13724</name>
</gene>
<feature type="transmembrane region" description="Helical" evidence="10">
    <location>
        <begin position="273"/>
        <end position="298"/>
    </location>
</feature>
<dbReference type="GO" id="GO:0008270">
    <property type="term" value="F:zinc ion binding"/>
    <property type="evidence" value="ECO:0007669"/>
    <property type="project" value="UniProtKB-KW"/>
</dbReference>